<keyword evidence="4 6" id="KW-1133">Transmembrane helix</keyword>
<feature type="transmembrane region" description="Helical" evidence="6">
    <location>
        <begin position="181"/>
        <end position="199"/>
    </location>
</feature>
<feature type="transmembrane region" description="Helical" evidence="6">
    <location>
        <begin position="72"/>
        <end position="90"/>
    </location>
</feature>
<evidence type="ECO:0000313" key="7">
    <source>
        <dbReference type="EMBL" id="QEN09944.1"/>
    </source>
</evidence>
<keyword evidence="2" id="KW-1003">Cell membrane</keyword>
<evidence type="ECO:0000256" key="2">
    <source>
        <dbReference type="ARBA" id="ARBA00022475"/>
    </source>
</evidence>
<sequence length="363" mass="38663">MAILAAAFLASLVLWTIGADVWKSFSVIFIEPLKSFYIITEVLIRVIPLILVALGITVAFRSGILNIGAEGQIIMGILGSTIVAVCFPELPRIVMIPLALAAGALFGGFYGAIPGLLKARLDVSELLSTVMLNYIAAQVYVLCLRGPLIDPNELITGSGTPQSMRFPKTAWLTRMVPGTRLHTGLILALVLAAVLYLLLWKTSFGYKLRAAGAQSKAARYGGINVPRSLVIAMCISGALAGLAGSSEVMGLHRRAIEDISSGYGFTGIVVALFGGLHPGGIIPASFFFALILVGGDMTQRMVGVPANMVQVLQGIIILTIISVKMVINNPYILERAARRFSFLLTETAPPENPKESPVQEVEA</sequence>
<evidence type="ECO:0000256" key="4">
    <source>
        <dbReference type="ARBA" id="ARBA00022989"/>
    </source>
</evidence>
<keyword evidence="8" id="KW-1185">Reference proteome</keyword>
<dbReference type="PANTHER" id="PTHR47089">
    <property type="entry name" value="ABC TRANSPORTER, PERMEASE PROTEIN"/>
    <property type="match status" value="1"/>
</dbReference>
<organism evidence="7 8">
    <name type="scientific">Oceanispirochaeta crateris</name>
    <dbReference type="NCBI Taxonomy" id="2518645"/>
    <lineage>
        <taxon>Bacteria</taxon>
        <taxon>Pseudomonadati</taxon>
        <taxon>Spirochaetota</taxon>
        <taxon>Spirochaetia</taxon>
        <taxon>Spirochaetales</taxon>
        <taxon>Spirochaetaceae</taxon>
        <taxon>Oceanispirochaeta</taxon>
    </lineage>
</organism>
<dbReference type="InterPro" id="IPR001851">
    <property type="entry name" value="ABC_transp_permease"/>
</dbReference>
<comment type="subcellular location">
    <subcellularLocation>
        <location evidence="1">Cell membrane</location>
        <topology evidence="1">Multi-pass membrane protein</topology>
    </subcellularLocation>
</comment>
<keyword evidence="3 6" id="KW-0812">Transmembrane</keyword>
<dbReference type="CDD" id="cd06580">
    <property type="entry name" value="TM_PBP1_transp_TpRbsC_like"/>
    <property type="match status" value="1"/>
</dbReference>
<feature type="transmembrane region" description="Helical" evidence="6">
    <location>
        <begin position="35"/>
        <end position="60"/>
    </location>
</feature>
<keyword evidence="5 6" id="KW-0472">Membrane</keyword>
<feature type="transmembrane region" description="Helical" evidence="6">
    <location>
        <begin position="229"/>
        <end position="251"/>
    </location>
</feature>
<dbReference type="PANTHER" id="PTHR47089:SF1">
    <property type="entry name" value="GUANOSINE ABC TRANSPORTER PERMEASE PROTEIN NUPP"/>
    <property type="match status" value="1"/>
</dbReference>
<accession>A0A5C1QTP7</accession>
<dbReference type="Pfam" id="PF02653">
    <property type="entry name" value="BPD_transp_2"/>
    <property type="match status" value="1"/>
</dbReference>
<reference evidence="7 8" key="1">
    <citation type="submission" date="2019-02" db="EMBL/GenBank/DDBJ databases">
        <title>Complete Genome Sequence and Methylome Analysis of free living Spirochaetas.</title>
        <authorList>
            <person name="Fomenkov A."/>
            <person name="Dubinina G."/>
            <person name="Leshcheva N."/>
            <person name="Mikheeva N."/>
            <person name="Grabovich M."/>
            <person name="Vincze T."/>
            <person name="Roberts R.J."/>
        </authorList>
    </citation>
    <scope>NUCLEOTIDE SEQUENCE [LARGE SCALE GENOMIC DNA]</scope>
    <source>
        <strain evidence="7 8">K2</strain>
    </source>
</reference>
<dbReference type="AlphaFoldDB" id="A0A5C1QTP7"/>
<evidence type="ECO:0000256" key="6">
    <source>
        <dbReference type="SAM" id="Phobius"/>
    </source>
</evidence>
<dbReference type="GO" id="GO:0005886">
    <property type="term" value="C:plasma membrane"/>
    <property type="evidence" value="ECO:0007669"/>
    <property type="project" value="UniProtKB-SubCell"/>
</dbReference>
<evidence type="ECO:0000256" key="5">
    <source>
        <dbReference type="ARBA" id="ARBA00023136"/>
    </source>
</evidence>
<gene>
    <name evidence="7" type="ORF">EXM22_15325</name>
</gene>
<dbReference type="GO" id="GO:0022857">
    <property type="term" value="F:transmembrane transporter activity"/>
    <property type="evidence" value="ECO:0007669"/>
    <property type="project" value="InterPro"/>
</dbReference>
<feature type="transmembrane region" description="Helical" evidence="6">
    <location>
        <begin position="311"/>
        <end position="333"/>
    </location>
</feature>
<evidence type="ECO:0000256" key="3">
    <source>
        <dbReference type="ARBA" id="ARBA00022692"/>
    </source>
</evidence>
<dbReference type="KEGG" id="ock:EXM22_15325"/>
<proteinExistence type="predicted"/>
<dbReference type="Proteomes" id="UP000324209">
    <property type="component" value="Chromosome"/>
</dbReference>
<feature type="transmembrane region" description="Helical" evidence="6">
    <location>
        <begin position="263"/>
        <end position="291"/>
    </location>
</feature>
<evidence type="ECO:0000256" key="1">
    <source>
        <dbReference type="ARBA" id="ARBA00004651"/>
    </source>
</evidence>
<protein>
    <submittedName>
        <fullName evidence="7">ABC transporter permease</fullName>
    </submittedName>
</protein>
<name>A0A5C1QTP7_9SPIO</name>
<feature type="transmembrane region" description="Helical" evidence="6">
    <location>
        <begin position="96"/>
        <end position="117"/>
    </location>
</feature>
<evidence type="ECO:0000313" key="8">
    <source>
        <dbReference type="Proteomes" id="UP000324209"/>
    </source>
</evidence>
<dbReference type="OrthoDB" id="45037at2"/>
<dbReference type="EMBL" id="CP036150">
    <property type="protein sequence ID" value="QEN09944.1"/>
    <property type="molecule type" value="Genomic_DNA"/>
</dbReference>